<keyword evidence="1" id="KW-0378">Hydrolase</keyword>
<comment type="catalytic activity">
    <reaction evidence="1">
        <text>Hydrolytically removes 5'-nucleotides successively from the 3'-hydroxy termini of 3'-hydroxy-terminated oligonucleotides.</text>
        <dbReference type="EC" id="3.1.4.1"/>
    </reaction>
</comment>
<dbReference type="InterPro" id="IPR033315">
    <property type="entry name" value="Fan1-like"/>
</dbReference>
<dbReference type="Pfam" id="PF21315">
    <property type="entry name" value="FAN1_HTH"/>
    <property type="match status" value="1"/>
</dbReference>
<dbReference type="GO" id="GO:0008409">
    <property type="term" value="F:5'-3' exonuclease activity"/>
    <property type="evidence" value="ECO:0007669"/>
    <property type="project" value="TreeGrafter"/>
</dbReference>
<dbReference type="OrthoDB" id="76364at2759"/>
<accession>L1J1J6</accession>
<sequence length="498" mass="57134">MEEETIYLRNFQKALSTVDDGKQEYSDLFDHHEKTLCEQFLRGNGTYSMSMQARGVYTRMFQRKGPWFRLESIMHYPELLCDRAEELDDKEKWVRTERAIRALEQFGFVSYVGSRASCEKAKMVEAMRTCLKLPEVKQMLQKLTRGQTNSLTKGEALMSLEKAIMGQKTILDFWSKRKEKDDDSLPSNSPVWMELERMLIPTSVHEGGDVSNSKPRILFVRLENGPVKLFKRILRLMHITSIFSVEHYTSYNRPVLNPAVLTEFGKMKYAGTPCCFPLKPSHVVLLQTTSVRRLAVYSEQDKSSCRHDATGMWEAAVELRTMAENLIMNPGEGKDDQLESSPSEGGRGGRARSQRQTELIDLTSDETIVVPCSSSTWEGAEGDREHPLLLACRDAIKQAQRAFGRKEEDDVEEEERKGQPAALDCKEMVIEIAERAGRILSGYLKTSGKFRFLNVSHVDCTARCRCDERQWQEETEDEDVRSYLLQFDAGWHLSQTSW</sequence>
<dbReference type="GO" id="GO:0004528">
    <property type="term" value="F:phosphodiesterase I activity"/>
    <property type="evidence" value="ECO:0007669"/>
    <property type="project" value="UniProtKB-EC"/>
</dbReference>
<protein>
    <recommendedName>
        <fullName evidence="1">Fanconi-associated nuclease</fullName>
        <ecNumber evidence="1">3.1.4.1</ecNumber>
    </recommendedName>
</protein>
<gene>
    <name evidence="4" type="ORF">GUITHDRAFT_111869</name>
</gene>
<dbReference type="GO" id="GO:0036297">
    <property type="term" value="P:interstrand cross-link repair"/>
    <property type="evidence" value="ECO:0007669"/>
    <property type="project" value="InterPro"/>
</dbReference>
<evidence type="ECO:0000256" key="1">
    <source>
        <dbReference type="RuleBase" id="RU365033"/>
    </source>
</evidence>
<keyword evidence="1" id="KW-0479">Metal-binding</keyword>
<dbReference type="GO" id="GO:0046872">
    <property type="term" value="F:metal ion binding"/>
    <property type="evidence" value="ECO:0007669"/>
    <property type="project" value="UniProtKB-KW"/>
</dbReference>
<reference evidence="4 6" key="1">
    <citation type="journal article" date="2012" name="Nature">
        <title>Algal genomes reveal evolutionary mosaicism and the fate of nucleomorphs.</title>
        <authorList>
            <consortium name="DOE Joint Genome Institute"/>
            <person name="Curtis B.A."/>
            <person name="Tanifuji G."/>
            <person name="Burki F."/>
            <person name="Gruber A."/>
            <person name="Irimia M."/>
            <person name="Maruyama S."/>
            <person name="Arias M.C."/>
            <person name="Ball S.G."/>
            <person name="Gile G.H."/>
            <person name="Hirakawa Y."/>
            <person name="Hopkins J.F."/>
            <person name="Kuo A."/>
            <person name="Rensing S.A."/>
            <person name="Schmutz J."/>
            <person name="Symeonidi A."/>
            <person name="Elias M."/>
            <person name="Eveleigh R.J."/>
            <person name="Herman E.K."/>
            <person name="Klute M.J."/>
            <person name="Nakayama T."/>
            <person name="Obornik M."/>
            <person name="Reyes-Prieto A."/>
            <person name="Armbrust E.V."/>
            <person name="Aves S.J."/>
            <person name="Beiko R.G."/>
            <person name="Coutinho P."/>
            <person name="Dacks J.B."/>
            <person name="Durnford D.G."/>
            <person name="Fast N.M."/>
            <person name="Green B.R."/>
            <person name="Grisdale C.J."/>
            <person name="Hempel F."/>
            <person name="Henrissat B."/>
            <person name="Hoppner M.P."/>
            <person name="Ishida K."/>
            <person name="Kim E."/>
            <person name="Koreny L."/>
            <person name="Kroth P.G."/>
            <person name="Liu Y."/>
            <person name="Malik S.B."/>
            <person name="Maier U.G."/>
            <person name="McRose D."/>
            <person name="Mock T."/>
            <person name="Neilson J.A."/>
            <person name="Onodera N.T."/>
            <person name="Poole A.M."/>
            <person name="Pritham E.J."/>
            <person name="Richards T.A."/>
            <person name="Rocap G."/>
            <person name="Roy S.W."/>
            <person name="Sarai C."/>
            <person name="Schaack S."/>
            <person name="Shirato S."/>
            <person name="Slamovits C.H."/>
            <person name="Spencer D.F."/>
            <person name="Suzuki S."/>
            <person name="Worden A.Z."/>
            <person name="Zauner S."/>
            <person name="Barry K."/>
            <person name="Bell C."/>
            <person name="Bharti A.K."/>
            <person name="Crow J.A."/>
            <person name="Grimwood J."/>
            <person name="Kramer R."/>
            <person name="Lindquist E."/>
            <person name="Lucas S."/>
            <person name="Salamov A."/>
            <person name="McFadden G.I."/>
            <person name="Lane C.E."/>
            <person name="Keeling P.J."/>
            <person name="Gray M.W."/>
            <person name="Grigoriev I.V."/>
            <person name="Archibald J.M."/>
        </authorList>
    </citation>
    <scope>NUCLEOTIDE SEQUENCE</scope>
    <source>
        <strain evidence="4 6">CCMP2712</strain>
    </source>
</reference>
<dbReference type="KEGG" id="gtt:GUITHDRAFT_111869"/>
<comment type="subcellular location">
    <subcellularLocation>
        <location evidence="1">Nucleus</location>
    </subcellularLocation>
</comment>
<keyword evidence="6" id="KW-1185">Reference proteome</keyword>
<dbReference type="InterPro" id="IPR049125">
    <property type="entry name" value="FAN1-like_WH"/>
</dbReference>
<comment type="function">
    <text evidence="1">Nuclease required for the repair of DNA interstrand cross-links (ICL). Acts as a 5'-3' exonuclease that anchors at a cut end of DNA and cleaves DNA successively at every third nucleotide, allowing to excise an ICL from one strand through flanking incisions.</text>
</comment>
<keyword evidence="1" id="KW-0464">Manganese</keyword>
<dbReference type="HOGENOM" id="CLU_547989_0_0_1"/>
<dbReference type="PaxDb" id="55529-EKX42014"/>
<evidence type="ECO:0000256" key="2">
    <source>
        <dbReference type="SAM" id="MobiDB-lite"/>
    </source>
</evidence>
<dbReference type="AlphaFoldDB" id="L1J1J6"/>
<dbReference type="GO" id="GO:0005634">
    <property type="term" value="C:nucleus"/>
    <property type="evidence" value="ECO:0007669"/>
    <property type="project" value="UniProtKB-SubCell"/>
</dbReference>
<proteinExistence type="inferred from homology"/>
<keyword evidence="1" id="KW-0227">DNA damage</keyword>
<dbReference type="GO" id="GO:0070336">
    <property type="term" value="F:flap-structured DNA binding"/>
    <property type="evidence" value="ECO:0007669"/>
    <property type="project" value="TreeGrafter"/>
</dbReference>
<keyword evidence="1" id="KW-0460">Magnesium</keyword>
<evidence type="ECO:0000313" key="5">
    <source>
        <dbReference type="EnsemblProtists" id="EKX42014"/>
    </source>
</evidence>
<dbReference type="Proteomes" id="UP000011087">
    <property type="component" value="Unassembled WGS sequence"/>
</dbReference>
<comment type="similarity">
    <text evidence="1">Belongs to the FAN1 family.</text>
</comment>
<dbReference type="GeneID" id="17298773"/>
<evidence type="ECO:0000313" key="4">
    <source>
        <dbReference type="EMBL" id="EKX42014.1"/>
    </source>
</evidence>
<feature type="region of interest" description="Disordered" evidence="2">
    <location>
        <begin position="328"/>
        <end position="354"/>
    </location>
</feature>
<dbReference type="PANTHER" id="PTHR15749">
    <property type="entry name" value="FANCONI-ASSOCIATED NUCLEASE 1"/>
    <property type="match status" value="1"/>
</dbReference>
<dbReference type="GO" id="GO:0017108">
    <property type="term" value="F:5'-flap endonuclease activity"/>
    <property type="evidence" value="ECO:0007669"/>
    <property type="project" value="TreeGrafter"/>
</dbReference>
<dbReference type="RefSeq" id="XP_005828994.1">
    <property type="nucleotide sequence ID" value="XM_005828937.1"/>
</dbReference>
<keyword evidence="1" id="KW-0540">Nuclease</keyword>
<name>L1J1J6_GUITC</name>
<keyword evidence="1" id="KW-0234">DNA repair</keyword>
<dbReference type="EnsemblProtists" id="EKX42014">
    <property type="protein sequence ID" value="EKX42014"/>
    <property type="gene ID" value="GUITHDRAFT_111869"/>
</dbReference>
<dbReference type="PANTHER" id="PTHR15749:SF4">
    <property type="entry name" value="FANCONI-ASSOCIATED NUCLEASE 1"/>
    <property type="match status" value="1"/>
</dbReference>
<evidence type="ECO:0000313" key="6">
    <source>
        <dbReference type="Proteomes" id="UP000011087"/>
    </source>
</evidence>
<feature type="domain" description="Fanconi-associated nuclease 1-like winged-helix" evidence="3">
    <location>
        <begin position="7"/>
        <end position="83"/>
    </location>
</feature>
<dbReference type="EMBL" id="JH993019">
    <property type="protein sequence ID" value="EKX42014.1"/>
    <property type="molecule type" value="Genomic_DNA"/>
</dbReference>
<keyword evidence="1" id="KW-0539">Nucleus</keyword>
<dbReference type="STRING" id="905079.L1J1J6"/>
<organism evidence="4">
    <name type="scientific">Guillardia theta (strain CCMP2712)</name>
    <name type="common">Cryptophyte</name>
    <dbReference type="NCBI Taxonomy" id="905079"/>
    <lineage>
        <taxon>Eukaryota</taxon>
        <taxon>Cryptophyceae</taxon>
        <taxon>Pyrenomonadales</taxon>
        <taxon>Geminigeraceae</taxon>
        <taxon>Guillardia</taxon>
    </lineage>
</organism>
<reference evidence="6" key="2">
    <citation type="submission" date="2012-11" db="EMBL/GenBank/DDBJ databases">
        <authorList>
            <person name="Kuo A."/>
            <person name="Curtis B.A."/>
            <person name="Tanifuji G."/>
            <person name="Burki F."/>
            <person name="Gruber A."/>
            <person name="Irimia M."/>
            <person name="Maruyama S."/>
            <person name="Arias M.C."/>
            <person name="Ball S.G."/>
            <person name="Gile G.H."/>
            <person name="Hirakawa Y."/>
            <person name="Hopkins J.F."/>
            <person name="Rensing S.A."/>
            <person name="Schmutz J."/>
            <person name="Symeonidi A."/>
            <person name="Elias M."/>
            <person name="Eveleigh R.J."/>
            <person name="Herman E.K."/>
            <person name="Klute M.J."/>
            <person name="Nakayama T."/>
            <person name="Obornik M."/>
            <person name="Reyes-Prieto A."/>
            <person name="Armbrust E.V."/>
            <person name="Aves S.J."/>
            <person name="Beiko R.G."/>
            <person name="Coutinho P."/>
            <person name="Dacks J.B."/>
            <person name="Durnford D.G."/>
            <person name="Fast N.M."/>
            <person name="Green B.R."/>
            <person name="Grisdale C."/>
            <person name="Hempe F."/>
            <person name="Henrissat B."/>
            <person name="Hoppner M.P."/>
            <person name="Ishida K.-I."/>
            <person name="Kim E."/>
            <person name="Koreny L."/>
            <person name="Kroth P.G."/>
            <person name="Liu Y."/>
            <person name="Malik S.-B."/>
            <person name="Maier U.G."/>
            <person name="McRose D."/>
            <person name="Mock T."/>
            <person name="Neilson J.A."/>
            <person name="Onodera N.T."/>
            <person name="Poole A.M."/>
            <person name="Pritham E.J."/>
            <person name="Richards T.A."/>
            <person name="Rocap G."/>
            <person name="Roy S.W."/>
            <person name="Sarai C."/>
            <person name="Schaack S."/>
            <person name="Shirato S."/>
            <person name="Slamovits C.H."/>
            <person name="Spencer D.F."/>
            <person name="Suzuki S."/>
            <person name="Worden A.Z."/>
            <person name="Zauner S."/>
            <person name="Barry K."/>
            <person name="Bell C."/>
            <person name="Bharti A.K."/>
            <person name="Crow J.A."/>
            <person name="Grimwood J."/>
            <person name="Kramer R."/>
            <person name="Lindquist E."/>
            <person name="Lucas S."/>
            <person name="Salamov A."/>
            <person name="McFadden G.I."/>
            <person name="Lane C.E."/>
            <person name="Keeling P.J."/>
            <person name="Gray M.W."/>
            <person name="Grigoriev I.V."/>
            <person name="Archibald J.M."/>
        </authorList>
    </citation>
    <scope>NUCLEOTIDE SEQUENCE</scope>
    <source>
        <strain evidence="6">CCMP2712</strain>
    </source>
</reference>
<dbReference type="EC" id="3.1.4.1" evidence="1"/>
<comment type="cofactor">
    <cofactor evidence="1">
        <name>Mg(2+)</name>
        <dbReference type="ChEBI" id="CHEBI:18420"/>
    </cofactor>
    <cofactor evidence="1">
        <name>Mn(2+)</name>
        <dbReference type="ChEBI" id="CHEBI:29035"/>
    </cofactor>
</comment>
<evidence type="ECO:0000259" key="3">
    <source>
        <dbReference type="Pfam" id="PF21315"/>
    </source>
</evidence>
<reference evidence="5" key="3">
    <citation type="submission" date="2015-06" db="UniProtKB">
        <authorList>
            <consortium name="EnsemblProtists"/>
        </authorList>
    </citation>
    <scope>IDENTIFICATION</scope>
</reference>